<gene>
    <name evidence="1" type="ORF">EVOR1521_LOCUS18820</name>
</gene>
<protein>
    <submittedName>
        <fullName evidence="1">Uncharacterized protein</fullName>
    </submittedName>
</protein>
<evidence type="ECO:0000313" key="1">
    <source>
        <dbReference type="EMBL" id="CAJ1394084.1"/>
    </source>
</evidence>
<keyword evidence="2" id="KW-1185">Reference proteome</keyword>
<dbReference type="EMBL" id="CAUJNA010002746">
    <property type="protein sequence ID" value="CAJ1394084.1"/>
    <property type="molecule type" value="Genomic_DNA"/>
</dbReference>
<sequence>MGSAPNDLPSPPFYRRLGADENCEPTWSRASVARGIVCSALALALTFLFFARGTGSAAPSRCVFNVFLARHCDKNPPWAKDPTRMELCTEQGLLRGEHLARAFGPQGQFPAPGRLFARKLIPGVYSSRDLYLLWPLAQRLHLLVNTSFAPDEALDMVNSLKAEREASCLAGSELTVLVSWDHCSIPALAQALGCEDEMCKLCWDDADFDKVLWLRFTALTSDTRWNLTPRAVAEGFAAPKSVAGYRECLGNPAESSNFGFKCHAPEAWRTLPEDRSGLS</sequence>
<dbReference type="Proteomes" id="UP001178507">
    <property type="component" value="Unassembled WGS sequence"/>
</dbReference>
<proteinExistence type="predicted"/>
<comment type="caution">
    <text evidence="1">The sequence shown here is derived from an EMBL/GenBank/DDBJ whole genome shotgun (WGS) entry which is preliminary data.</text>
</comment>
<dbReference type="AlphaFoldDB" id="A0AA36N6A4"/>
<name>A0AA36N6A4_9DINO</name>
<reference evidence="1" key="1">
    <citation type="submission" date="2023-08" db="EMBL/GenBank/DDBJ databases">
        <authorList>
            <person name="Chen Y."/>
            <person name="Shah S."/>
            <person name="Dougan E. K."/>
            <person name="Thang M."/>
            <person name="Chan C."/>
        </authorList>
    </citation>
    <scope>NUCLEOTIDE SEQUENCE</scope>
</reference>
<evidence type="ECO:0000313" key="2">
    <source>
        <dbReference type="Proteomes" id="UP001178507"/>
    </source>
</evidence>
<organism evidence="1 2">
    <name type="scientific">Effrenium voratum</name>
    <dbReference type="NCBI Taxonomy" id="2562239"/>
    <lineage>
        <taxon>Eukaryota</taxon>
        <taxon>Sar</taxon>
        <taxon>Alveolata</taxon>
        <taxon>Dinophyceae</taxon>
        <taxon>Suessiales</taxon>
        <taxon>Symbiodiniaceae</taxon>
        <taxon>Effrenium</taxon>
    </lineage>
</organism>
<accession>A0AA36N6A4</accession>